<comment type="caution">
    <text evidence="2">The sequence shown here is derived from an EMBL/GenBank/DDBJ whole genome shotgun (WGS) entry which is preliminary data.</text>
</comment>
<name>A0ABW2LL35_9PSEU</name>
<dbReference type="Proteomes" id="UP001596504">
    <property type="component" value="Unassembled WGS sequence"/>
</dbReference>
<feature type="transmembrane region" description="Helical" evidence="1">
    <location>
        <begin position="121"/>
        <end position="140"/>
    </location>
</feature>
<protein>
    <recommendedName>
        <fullName evidence="4">DUF3592 domain-containing protein</fullName>
    </recommendedName>
</protein>
<reference evidence="3" key="1">
    <citation type="journal article" date="2019" name="Int. J. Syst. Evol. Microbiol.">
        <title>The Global Catalogue of Microorganisms (GCM) 10K type strain sequencing project: providing services to taxonomists for standard genome sequencing and annotation.</title>
        <authorList>
            <consortium name="The Broad Institute Genomics Platform"/>
            <consortium name="The Broad Institute Genome Sequencing Center for Infectious Disease"/>
            <person name="Wu L."/>
            <person name="Ma J."/>
        </authorList>
    </citation>
    <scope>NUCLEOTIDE SEQUENCE [LARGE SCALE GENOMIC DNA]</scope>
    <source>
        <strain evidence="3">WLHS5</strain>
    </source>
</reference>
<evidence type="ECO:0000313" key="3">
    <source>
        <dbReference type="Proteomes" id="UP001596504"/>
    </source>
</evidence>
<proteinExistence type="predicted"/>
<keyword evidence="1" id="KW-0812">Transmembrane</keyword>
<evidence type="ECO:0000313" key="2">
    <source>
        <dbReference type="EMBL" id="MFC7343143.1"/>
    </source>
</evidence>
<dbReference type="RefSeq" id="WP_380669743.1">
    <property type="nucleotide sequence ID" value="NZ_JBHTCJ010000008.1"/>
</dbReference>
<accession>A0ABW2LL35</accession>
<feature type="transmembrane region" description="Helical" evidence="1">
    <location>
        <begin position="12"/>
        <end position="33"/>
    </location>
</feature>
<evidence type="ECO:0008006" key="4">
    <source>
        <dbReference type="Google" id="ProtNLM"/>
    </source>
</evidence>
<organism evidence="2 3">
    <name type="scientific">Saccharopolyspora griseoalba</name>
    <dbReference type="NCBI Taxonomy" id="1431848"/>
    <lineage>
        <taxon>Bacteria</taxon>
        <taxon>Bacillati</taxon>
        <taxon>Actinomycetota</taxon>
        <taxon>Actinomycetes</taxon>
        <taxon>Pseudonocardiales</taxon>
        <taxon>Pseudonocardiaceae</taxon>
        <taxon>Saccharopolyspora</taxon>
    </lineage>
</organism>
<keyword evidence="3" id="KW-1185">Reference proteome</keyword>
<sequence>MGSTRGAASVASILLVLGVLGVVVAGATIWPLVAAAGERTELRQVTAKVLERRPCGPKAQGDRVEVRVGGETRTGTFSGCGHFAGTELKVLVPARARDGFVAVPADSARSGLEDLTLRTNLVLVTLAAVAGGGYGVLLAGRR</sequence>
<gene>
    <name evidence="2" type="ORF">ACFQRI_17220</name>
</gene>
<dbReference type="EMBL" id="JBHTCJ010000008">
    <property type="protein sequence ID" value="MFC7343143.1"/>
    <property type="molecule type" value="Genomic_DNA"/>
</dbReference>
<keyword evidence="1" id="KW-1133">Transmembrane helix</keyword>
<evidence type="ECO:0000256" key="1">
    <source>
        <dbReference type="SAM" id="Phobius"/>
    </source>
</evidence>
<keyword evidence="1" id="KW-0472">Membrane</keyword>